<proteinExistence type="predicted"/>
<protein>
    <submittedName>
        <fullName evidence="1">15947_t:CDS:1</fullName>
    </submittedName>
</protein>
<dbReference type="EMBL" id="CAJVPT010005112">
    <property type="protein sequence ID" value="CAG8516332.1"/>
    <property type="molecule type" value="Genomic_DNA"/>
</dbReference>
<name>A0ACA9LAL2_9GLOM</name>
<accession>A0ACA9LAL2</accession>
<organism evidence="1 2">
    <name type="scientific">Acaulospora colombiana</name>
    <dbReference type="NCBI Taxonomy" id="27376"/>
    <lineage>
        <taxon>Eukaryota</taxon>
        <taxon>Fungi</taxon>
        <taxon>Fungi incertae sedis</taxon>
        <taxon>Mucoromycota</taxon>
        <taxon>Glomeromycotina</taxon>
        <taxon>Glomeromycetes</taxon>
        <taxon>Diversisporales</taxon>
        <taxon>Acaulosporaceae</taxon>
        <taxon>Acaulospora</taxon>
    </lineage>
</organism>
<sequence length="739" mass="83852">MSRGDSGYMSHYGSIYSSKSDGSVRESYDTLDDGNMYDIFSGLTQSSFSEKRNERDDNDSVNHQALQPFRDYSSADHRPTTPQYPFLQQEPSLYENQNEQAQPQSHRTLRKYPSSPSLNRAVQTTAPTLSRFPSSHQASPSQQISPPQQIPPSHSPRLSPASTSKNYLSSPSPSPRLSPVPSPYNSHPFTNSAAHSPRLSPVYLPNNNSNVNLTSHSPRLSPVYLAGNNLSQGNTLNPHQYNQTKTHVPLQNGDPYSDHASQGRNHKSMPANSIKINKIIPTRSNTHDGQLKPPVLPQIDDNLGTSDFAEIHDFIDHYYDSDDKTTTRTPTEANSSEGLAAKNRKREAAVSEILTTERTYVDGLRKLVNIFLLPLQENFKYSQKAGLLSSKPVTSMEEINSIFSNIIPLLSLHEQLLKSLEERMTKWSPTEIISDVFLRIAPFLKMYTTYLQSFPHAINTLERLNKENKDFKKFLQFCQGRPELGNLPFNSFLSLPIQRIPRYKLLLDALIKHTDESHPDYANLQKCFRQITEIADEVNEKIRDVENQQKVLEIQYKIDGLVGNIVDPARRFIYEGALYKVIAQSDQMKPRFLATQEIRIHFLFSDLLIFCSYVQGKLTFKGKIDLNRASIVNLADDDADEPFCFQIIAIVATGEEKYTFRARSAREKAEWLDKLEYALSGLKNVIRGQKNTETRVPYKQAALRAADDLFIGSNRNNRKMRELRPQVSHGNLNKAFDSH</sequence>
<keyword evidence="2" id="KW-1185">Reference proteome</keyword>
<reference evidence="1" key="1">
    <citation type="submission" date="2021-06" db="EMBL/GenBank/DDBJ databases">
        <authorList>
            <person name="Kallberg Y."/>
            <person name="Tangrot J."/>
            <person name="Rosling A."/>
        </authorList>
    </citation>
    <scope>NUCLEOTIDE SEQUENCE</scope>
    <source>
        <strain evidence="1">CL356</strain>
    </source>
</reference>
<comment type="caution">
    <text evidence="1">The sequence shown here is derived from an EMBL/GenBank/DDBJ whole genome shotgun (WGS) entry which is preliminary data.</text>
</comment>
<gene>
    <name evidence="1" type="ORF">ACOLOM_LOCUS3449</name>
</gene>
<evidence type="ECO:0000313" key="2">
    <source>
        <dbReference type="Proteomes" id="UP000789525"/>
    </source>
</evidence>
<evidence type="ECO:0000313" key="1">
    <source>
        <dbReference type="EMBL" id="CAG8516332.1"/>
    </source>
</evidence>
<dbReference type="Proteomes" id="UP000789525">
    <property type="component" value="Unassembled WGS sequence"/>
</dbReference>